<feature type="domain" description="PDZ" evidence="2">
    <location>
        <begin position="90"/>
        <end position="179"/>
    </location>
</feature>
<dbReference type="FunFam" id="2.30.42.10:FF:000074">
    <property type="entry name" value="protein scribble homolog isoform X2"/>
    <property type="match status" value="1"/>
</dbReference>
<dbReference type="GO" id="GO:0098887">
    <property type="term" value="P:neurotransmitter receptor transport, endosome to postsynaptic membrane"/>
    <property type="evidence" value="ECO:0007669"/>
    <property type="project" value="TreeGrafter"/>
</dbReference>
<dbReference type="PANTHER" id="PTHR23119:SF57">
    <property type="entry name" value="PROTEIN SCRIBBLE HOMOLOG"/>
    <property type="match status" value="1"/>
</dbReference>
<dbReference type="InterPro" id="IPR001478">
    <property type="entry name" value="PDZ"/>
</dbReference>
<dbReference type="GO" id="GO:0016323">
    <property type="term" value="C:basolateral plasma membrane"/>
    <property type="evidence" value="ECO:0007669"/>
    <property type="project" value="TreeGrafter"/>
</dbReference>
<dbReference type="GO" id="GO:0019901">
    <property type="term" value="F:protein kinase binding"/>
    <property type="evidence" value="ECO:0007669"/>
    <property type="project" value="TreeGrafter"/>
</dbReference>
<evidence type="ECO:0000256" key="1">
    <source>
        <dbReference type="SAM" id="MobiDB-lite"/>
    </source>
</evidence>
<dbReference type="Pfam" id="PF00595">
    <property type="entry name" value="PDZ"/>
    <property type="match status" value="1"/>
</dbReference>
<dbReference type="AlphaFoldDB" id="A0A2G9S8N0"/>
<accession>A0A2G9S8N0</accession>
<dbReference type="InterPro" id="IPR036034">
    <property type="entry name" value="PDZ_sf"/>
</dbReference>
<dbReference type="SUPFAM" id="SSF50156">
    <property type="entry name" value="PDZ domain-like"/>
    <property type="match status" value="2"/>
</dbReference>
<dbReference type="GO" id="GO:0098968">
    <property type="term" value="P:neurotransmitter receptor transport postsynaptic membrane to endosome"/>
    <property type="evidence" value="ECO:0007669"/>
    <property type="project" value="TreeGrafter"/>
</dbReference>
<gene>
    <name evidence="3" type="ORF">AB205_0167340</name>
</gene>
<dbReference type="GO" id="GO:0045197">
    <property type="term" value="P:establishment or maintenance of epithelial cell apical/basal polarity"/>
    <property type="evidence" value="ECO:0007669"/>
    <property type="project" value="TreeGrafter"/>
</dbReference>
<dbReference type="GO" id="GO:0014069">
    <property type="term" value="C:postsynaptic density"/>
    <property type="evidence" value="ECO:0007669"/>
    <property type="project" value="TreeGrafter"/>
</dbReference>
<protein>
    <recommendedName>
        <fullName evidence="2">PDZ domain-containing protein</fullName>
    </recommendedName>
</protein>
<dbReference type="InterPro" id="IPR050614">
    <property type="entry name" value="Synaptic_Scaffolding_LAP-MAGUK"/>
</dbReference>
<proteinExistence type="predicted"/>
<evidence type="ECO:0000259" key="2">
    <source>
        <dbReference type="PROSITE" id="PS50106"/>
    </source>
</evidence>
<dbReference type="GO" id="GO:0098609">
    <property type="term" value="P:cell-cell adhesion"/>
    <property type="evidence" value="ECO:0007669"/>
    <property type="project" value="TreeGrafter"/>
</dbReference>
<sequence length="188" mass="20157">INGVDMTEARHDQAVALLTSTSPTITLLVEREPVQPGAPADPRASPSLHRARPRSPPPPAESENGEGDEDLTSPRNHSSNRMEDEYPIEEVILMKAGGPLGLSIVGGSDHSSHPFGVREPGVFISKVIPRGVAARSGLRVGDRILESAGMDLRNATHQEAVKALLTPDKELRLLVRRDPPPTGMQVPL</sequence>
<feature type="region of interest" description="Disordered" evidence="1">
    <location>
        <begin position="20"/>
        <end position="82"/>
    </location>
</feature>
<dbReference type="GO" id="GO:0045211">
    <property type="term" value="C:postsynaptic membrane"/>
    <property type="evidence" value="ECO:0007669"/>
    <property type="project" value="TreeGrafter"/>
</dbReference>
<evidence type="ECO:0000313" key="3">
    <source>
        <dbReference type="EMBL" id="PIO36444.1"/>
    </source>
</evidence>
<dbReference type="GO" id="GO:0043113">
    <property type="term" value="P:receptor clustering"/>
    <property type="evidence" value="ECO:0007669"/>
    <property type="project" value="TreeGrafter"/>
</dbReference>
<feature type="non-terminal residue" evidence="3">
    <location>
        <position position="1"/>
    </location>
</feature>
<dbReference type="PANTHER" id="PTHR23119">
    <property type="entry name" value="DISCS LARGE"/>
    <property type="match status" value="1"/>
</dbReference>
<reference evidence="3" key="1">
    <citation type="submission" date="2017-08" db="EMBL/GenBank/DDBJ databases">
        <title>Assembly of the North American Bullfrog Genome.</title>
        <authorList>
            <person name="Warren R.L."/>
            <person name="Vandervalk B.P."/>
            <person name="Kucuk E."/>
            <person name="Birol I."/>
            <person name="Helbing C."/>
            <person name="Pandoh P."/>
            <person name="Behsaz B."/>
            <person name="Mohamadi H."/>
            <person name="Chu J."/>
            <person name="Jackman S."/>
            <person name="Hammond S.A."/>
            <person name="Veldhoen N."/>
            <person name="Kirk H."/>
            <person name="Zhao Y."/>
            <person name="Coope R."/>
            <person name="Pleasance S."/>
            <person name="Moore R."/>
            <person name="Holt R."/>
        </authorList>
    </citation>
    <scope>NUCLEOTIDE SEQUENCE</scope>
    <source>
        <strain evidence="3">Bruno</strain>
        <tissue evidence="3">Liver</tissue>
    </source>
</reference>
<dbReference type="OrthoDB" id="676979at2759"/>
<dbReference type="CDD" id="cd06702">
    <property type="entry name" value="PDZ3_Scribble-like"/>
    <property type="match status" value="1"/>
</dbReference>
<dbReference type="EMBL" id="KV925279">
    <property type="protein sequence ID" value="PIO36444.1"/>
    <property type="molecule type" value="Genomic_DNA"/>
</dbReference>
<name>A0A2G9S8N0_AQUCT</name>
<dbReference type="SMART" id="SM00228">
    <property type="entry name" value="PDZ"/>
    <property type="match status" value="1"/>
</dbReference>
<dbReference type="PROSITE" id="PS50106">
    <property type="entry name" value="PDZ"/>
    <property type="match status" value="1"/>
</dbReference>
<organism evidence="3">
    <name type="scientific">Aquarana catesbeiana</name>
    <name type="common">American bullfrog</name>
    <name type="synonym">Rana catesbeiana</name>
    <dbReference type="NCBI Taxonomy" id="8400"/>
    <lineage>
        <taxon>Eukaryota</taxon>
        <taxon>Metazoa</taxon>
        <taxon>Chordata</taxon>
        <taxon>Craniata</taxon>
        <taxon>Vertebrata</taxon>
        <taxon>Euteleostomi</taxon>
        <taxon>Amphibia</taxon>
        <taxon>Batrachia</taxon>
        <taxon>Anura</taxon>
        <taxon>Neobatrachia</taxon>
        <taxon>Ranoidea</taxon>
        <taxon>Ranidae</taxon>
        <taxon>Aquarana</taxon>
    </lineage>
</organism>
<dbReference type="GO" id="GO:0005912">
    <property type="term" value="C:adherens junction"/>
    <property type="evidence" value="ECO:0007669"/>
    <property type="project" value="TreeGrafter"/>
</dbReference>
<dbReference type="Gene3D" id="2.30.42.10">
    <property type="match status" value="2"/>
</dbReference>